<dbReference type="EMBL" id="JAUIRO010000003">
    <property type="protein sequence ID" value="KAK0722151.1"/>
    <property type="molecule type" value="Genomic_DNA"/>
</dbReference>
<dbReference type="GeneID" id="85317031"/>
<organism evidence="2 3">
    <name type="scientific">Lasiosphaeria miniovina</name>
    <dbReference type="NCBI Taxonomy" id="1954250"/>
    <lineage>
        <taxon>Eukaryota</taxon>
        <taxon>Fungi</taxon>
        <taxon>Dikarya</taxon>
        <taxon>Ascomycota</taxon>
        <taxon>Pezizomycotina</taxon>
        <taxon>Sordariomycetes</taxon>
        <taxon>Sordariomycetidae</taxon>
        <taxon>Sordariales</taxon>
        <taxon>Lasiosphaeriaceae</taxon>
        <taxon>Lasiosphaeria</taxon>
    </lineage>
</organism>
<reference evidence="2" key="1">
    <citation type="submission" date="2023-06" db="EMBL/GenBank/DDBJ databases">
        <title>Genome-scale phylogeny and comparative genomics of the fungal order Sordariales.</title>
        <authorList>
            <consortium name="Lawrence Berkeley National Laboratory"/>
            <person name="Hensen N."/>
            <person name="Bonometti L."/>
            <person name="Westerberg I."/>
            <person name="Brannstrom I.O."/>
            <person name="Guillou S."/>
            <person name="Cros-Aarteil S."/>
            <person name="Calhoun S."/>
            <person name="Haridas S."/>
            <person name="Kuo A."/>
            <person name="Mondo S."/>
            <person name="Pangilinan J."/>
            <person name="Riley R."/>
            <person name="LaButti K."/>
            <person name="Andreopoulos B."/>
            <person name="Lipzen A."/>
            <person name="Chen C."/>
            <person name="Yanf M."/>
            <person name="Daum C."/>
            <person name="Ng V."/>
            <person name="Clum A."/>
            <person name="Steindorff A."/>
            <person name="Ohm R."/>
            <person name="Martin F."/>
            <person name="Silar P."/>
            <person name="Natvig D."/>
            <person name="Lalanne C."/>
            <person name="Gautier V."/>
            <person name="Ament-velasquez S.L."/>
            <person name="Kruys A."/>
            <person name="Hutchinson M.I."/>
            <person name="Powell A.J."/>
            <person name="Barry K."/>
            <person name="Miller A.N."/>
            <person name="Grigoriev I.V."/>
            <person name="Debuchy R."/>
            <person name="Gladieux P."/>
            <person name="Thoren M.H."/>
            <person name="Johannesson H."/>
        </authorList>
    </citation>
    <scope>NUCLEOTIDE SEQUENCE</scope>
    <source>
        <strain evidence="2">SMH2392-1A</strain>
    </source>
</reference>
<evidence type="ECO:0000313" key="3">
    <source>
        <dbReference type="Proteomes" id="UP001172101"/>
    </source>
</evidence>
<keyword evidence="1" id="KW-0472">Membrane</keyword>
<name>A0AA40E2W1_9PEZI</name>
<accession>A0AA40E2W1</accession>
<gene>
    <name evidence="2" type="ORF">B0T26DRAFT_204658</name>
</gene>
<comment type="caution">
    <text evidence="2">The sequence shown here is derived from an EMBL/GenBank/DDBJ whole genome shotgun (WGS) entry which is preliminary data.</text>
</comment>
<keyword evidence="1" id="KW-0812">Transmembrane</keyword>
<evidence type="ECO:0000313" key="2">
    <source>
        <dbReference type="EMBL" id="KAK0722151.1"/>
    </source>
</evidence>
<feature type="transmembrane region" description="Helical" evidence="1">
    <location>
        <begin position="49"/>
        <end position="70"/>
    </location>
</feature>
<evidence type="ECO:0000256" key="1">
    <source>
        <dbReference type="SAM" id="Phobius"/>
    </source>
</evidence>
<dbReference type="Proteomes" id="UP001172101">
    <property type="component" value="Unassembled WGS sequence"/>
</dbReference>
<evidence type="ECO:0008006" key="4">
    <source>
        <dbReference type="Google" id="ProtNLM"/>
    </source>
</evidence>
<dbReference type="RefSeq" id="XP_060298075.1">
    <property type="nucleotide sequence ID" value="XM_060433761.1"/>
</dbReference>
<keyword evidence="1" id="KW-1133">Transmembrane helix</keyword>
<proteinExistence type="predicted"/>
<protein>
    <recommendedName>
        <fullName evidence="4">Transmembrane protein</fullName>
    </recommendedName>
</protein>
<feature type="transmembrane region" description="Helical" evidence="1">
    <location>
        <begin position="82"/>
        <end position="100"/>
    </location>
</feature>
<sequence length="150" mass="16998">MSTPPVLGRGHGGLPQGVLGWHELLLQTRWPFCLRWNLRRTRMSTSTGVVGGFLSILRACICTCYVHIVRPLVVVRSRLEKHLLFGTIAYTTCIAVLLRTRRDKRIGWMRNKPDCPPNEHLTQRLGNIKTLHPSKVRRSCQPTKGVPVPS</sequence>
<keyword evidence="3" id="KW-1185">Reference proteome</keyword>
<dbReference type="AlphaFoldDB" id="A0AA40E2W1"/>